<protein>
    <submittedName>
        <fullName evidence="7">Flagellin</fullName>
    </submittedName>
</protein>
<comment type="caution">
    <text evidence="7">The sequence shown here is derived from an EMBL/GenBank/DDBJ whole genome shotgun (WGS) entry which is preliminary data.</text>
</comment>
<proteinExistence type="inferred from homology"/>
<accession>A0A1B9F2L0</accession>
<evidence type="ECO:0000259" key="6">
    <source>
        <dbReference type="Pfam" id="PF00700"/>
    </source>
</evidence>
<dbReference type="InterPro" id="IPR042187">
    <property type="entry name" value="Flagellin_C_sub2"/>
</dbReference>
<dbReference type="InterPro" id="IPR046358">
    <property type="entry name" value="Flagellin_C"/>
</dbReference>
<dbReference type="GO" id="GO:0005576">
    <property type="term" value="C:extracellular region"/>
    <property type="evidence" value="ECO:0007669"/>
    <property type="project" value="UniProtKB-SubCell"/>
</dbReference>
<sequence length="313" mass="32702">MLGQPTDDGISDVYADKSAAAWANAINLIKDQTGVEADIIKANQTGAGVVTAGTLQQGDLKINGIDVIRDNTGGSGMQILDGDADHTLINAINEYTDQTGVIASIDAEGRLVLTAKDGRNIHVQTTANGNKYVKFAADFGSNGVAQDSVYFGNVRLVSDSQFTVEGAGSSGSSKELSLLKVGLAGGNAVTEATSDVKGDGVILAGLNYDTAIAHVDVTTQEGAEMAIRIADYALKRLNEIRGNLGSVQNQLNSTIANLSVTKINVQATESTIRDVDFAEESSNFSKMQVLLQAGTFAMAQANAMSQNVLKLLQ</sequence>
<name>A0A1B9F2L0_9BACT</name>
<evidence type="ECO:0000256" key="3">
    <source>
        <dbReference type="ARBA" id="ARBA00005709"/>
    </source>
</evidence>
<keyword evidence="7" id="KW-0282">Flagellum</keyword>
<dbReference type="Pfam" id="PF07196">
    <property type="entry name" value="Flagellin_IN"/>
    <property type="match status" value="1"/>
</dbReference>
<dbReference type="InterPro" id="IPR001492">
    <property type="entry name" value="Flagellin"/>
</dbReference>
<keyword evidence="7" id="KW-0969">Cilium</keyword>
<dbReference type="PANTHER" id="PTHR42792">
    <property type="entry name" value="FLAGELLIN"/>
    <property type="match status" value="1"/>
</dbReference>
<evidence type="ECO:0000313" key="7">
    <source>
        <dbReference type="EMBL" id="OCC14160.1"/>
    </source>
</evidence>
<dbReference type="Gene3D" id="6.10.10.10">
    <property type="entry name" value="Flagellar export chaperone, C-terminal domain"/>
    <property type="match status" value="1"/>
</dbReference>
<dbReference type="Pfam" id="PF00700">
    <property type="entry name" value="Flagellin_C"/>
    <property type="match status" value="1"/>
</dbReference>
<organism evidence="7 8">
    <name type="scientific">Dissulfuribacter thermophilus</name>
    <dbReference type="NCBI Taxonomy" id="1156395"/>
    <lineage>
        <taxon>Bacteria</taxon>
        <taxon>Pseudomonadati</taxon>
        <taxon>Thermodesulfobacteriota</taxon>
        <taxon>Dissulfuribacteria</taxon>
        <taxon>Dissulfuribacterales</taxon>
        <taxon>Dissulfuribacteraceae</taxon>
        <taxon>Dissulfuribacter</taxon>
    </lineage>
</organism>
<evidence type="ECO:0000256" key="5">
    <source>
        <dbReference type="ARBA" id="ARBA00023143"/>
    </source>
</evidence>
<dbReference type="SUPFAM" id="SSF64518">
    <property type="entry name" value="Phase 1 flagellin"/>
    <property type="match status" value="1"/>
</dbReference>
<feature type="domain" description="Flagellin C-terminal" evidence="6">
    <location>
        <begin position="228"/>
        <end position="312"/>
    </location>
</feature>
<dbReference type="PATRIC" id="fig|1156395.6.peg.2454"/>
<dbReference type="GO" id="GO:0005198">
    <property type="term" value="F:structural molecule activity"/>
    <property type="evidence" value="ECO:0007669"/>
    <property type="project" value="InterPro"/>
</dbReference>
<keyword evidence="7" id="KW-0966">Cell projection</keyword>
<dbReference type="EMBL" id="MAGO01000018">
    <property type="protein sequence ID" value="OCC14160.1"/>
    <property type="molecule type" value="Genomic_DNA"/>
</dbReference>
<comment type="similarity">
    <text evidence="3">Belongs to the bacterial flagellin family.</text>
</comment>
<dbReference type="GO" id="GO:0009288">
    <property type="term" value="C:bacterial-type flagellum"/>
    <property type="evidence" value="ECO:0007669"/>
    <property type="project" value="UniProtKB-SubCell"/>
</dbReference>
<dbReference type="Gene3D" id="3.30.70.2120">
    <property type="match status" value="1"/>
</dbReference>
<keyword evidence="4" id="KW-0964">Secreted</keyword>
<dbReference type="PANTHER" id="PTHR42792:SF2">
    <property type="entry name" value="FLAGELLIN"/>
    <property type="match status" value="1"/>
</dbReference>
<dbReference type="AlphaFoldDB" id="A0A1B9F2L0"/>
<evidence type="ECO:0000256" key="1">
    <source>
        <dbReference type="ARBA" id="ARBA00004365"/>
    </source>
</evidence>
<dbReference type="InterPro" id="IPR010810">
    <property type="entry name" value="Flagellin_hook_IN_motif"/>
</dbReference>
<evidence type="ECO:0000313" key="8">
    <source>
        <dbReference type="Proteomes" id="UP000093080"/>
    </source>
</evidence>
<reference evidence="7 8" key="1">
    <citation type="submission" date="2016-06" db="EMBL/GenBank/DDBJ databases">
        <title>Respiratory ammonification of nitrate coupled to the oxidation of elemental sulfur in deep-sea autotrophic thermophilic bacteria.</title>
        <authorList>
            <person name="Slobodkina G.B."/>
            <person name="Mardanov A.V."/>
            <person name="Ravin N.V."/>
            <person name="Frolova A.A."/>
            <person name="Viryasiv M.B."/>
            <person name="Chernyh N.A."/>
            <person name="Bonch-Osmolovskaya E.A."/>
            <person name="Slobodkin A.I."/>
        </authorList>
    </citation>
    <scope>NUCLEOTIDE SEQUENCE [LARGE SCALE GENOMIC DNA]</scope>
    <source>
        <strain evidence="7 8">S69</strain>
    </source>
</reference>
<dbReference type="Proteomes" id="UP000093080">
    <property type="component" value="Unassembled WGS sequence"/>
</dbReference>
<dbReference type="STRING" id="1156395.DBT_2416"/>
<evidence type="ECO:0000256" key="2">
    <source>
        <dbReference type="ARBA" id="ARBA00004613"/>
    </source>
</evidence>
<keyword evidence="8" id="KW-1185">Reference proteome</keyword>
<gene>
    <name evidence="7" type="ORF">DBT_2416</name>
</gene>
<evidence type="ECO:0000256" key="4">
    <source>
        <dbReference type="ARBA" id="ARBA00022525"/>
    </source>
</evidence>
<keyword evidence="5" id="KW-0975">Bacterial flagellum</keyword>
<comment type="subcellular location">
    <subcellularLocation>
        <location evidence="1">Bacterial flagellum</location>
    </subcellularLocation>
    <subcellularLocation>
        <location evidence="2">Secreted</location>
    </subcellularLocation>
</comment>